<dbReference type="OrthoDB" id="75724at2759"/>
<dbReference type="AlphaFoldDB" id="A0A1E7F7X4"/>
<feature type="non-terminal residue" evidence="2">
    <location>
        <position position="394"/>
    </location>
</feature>
<protein>
    <recommendedName>
        <fullName evidence="4">CRAL-TRIO domain-containing protein</fullName>
    </recommendedName>
</protein>
<evidence type="ECO:0008006" key="4">
    <source>
        <dbReference type="Google" id="ProtNLM"/>
    </source>
</evidence>
<reference evidence="2 3" key="1">
    <citation type="submission" date="2016-09" db="EMBL/GenBank/DDBJ databases">
        <title>Extensive genetic diversity and differential bi-allelic expression allows diatom success in the polar Southern Ocean.</title>
        <authorList>
            <consortium name="DOE Joint Genome Institute"/>
            <person name="Mock T."/>
            <person name="Otillar R.P."/>
            <person name="Strauss J."/>
            <person name="Dupont C."/>
            <person name="Frickenhaus S."/>
            <person name="Maumus F."/>
            <person name="Mcmullan M."/>
            <person name="Sanges R."/>
            <person name="Schmutz J."/>
            <person name="Toseland A."/>
            <person name="Valas R."/>
            <person name="Veluchamy A."/>
            <person name="Ward B.J."/>
            <person name="Allen A."/>
            <person name="Barry K."/>
            <person name="Falciatore A."/>
            <person name="Ferrante M."/>
            <person name="Fortunato A.E."/>
            <person name="Gloeckner G."/>
            <person name="Gruber A."/>
            <person name="Hipkin R."/>
            <person name="Janech M."/>
            <person name="Kroth P."/>
            <person name="Leese F."/>
            <person name="Lindquist E."/>
            <person name="Lyon B.R."/>
            <person name="Martin J."/>
            <person name="Mayer C."/>
            <person name="Parker M."/>
            <person name="Quesneville H."/>
            <person name="Raymond J."/>
            <person name="Uhlig C."/>
            <person name="Valentin K.U."/>
            <person name="Worden A.Z."/>
            <person name="Armbrust E.V."/>
            <person name="Bowler C."/>
            <person name="Green B."/>
            <person name="Moulton V."/>
            <person name="Van Oosterhout C."/>
            <person name="Grigoriev I."/>
        </authorList>
    </citation>
    <scope>NUCLEOTIDE SEQUENCE [LARGE SCALE GENOMIC DNA]</scope>
    <source>
        <strain evidence="2 3">CCMP1102</strain>
    </source>
</reference>
<feature type="region of interest" description="Disordered" evidence="1">
    <location>
        <begin position="147"/>
        <end position="170"/>
    </location>
</feature>
<dbReference type="Proteomes" id="UP000095751">
    <property type="component" value="Unassembled WGS sequence"/>
</dbReference>
<gene>
    <name evidence="2" type="ORF">FRACYDRAFT_261924</name>
</gene>
<dbReference type="SUPFAM" id="SSF52087">
    <property type="entry name" value="CRAL/TRIO domain"/>
    <property type="match status" value="1"/>
</dbReference>
<dbReference type="Gene3D" id="3.40.525.10">
    <property type="entry name" value="CRAL-TRIO lipid binding domain"/>
    <property type="match status" value="1"/>
</dbReference>
<evidence type="ECO:0000313" key="3">
    <source>
        <dbReference type="Proteomes" id="UP000095751"/>
    </source>
</evidence>
<dbReference type="InterPro" id="IPR036865">
    <property type="entry name" value="CRAL-TRIO_dom_sf"/>
</dbReference>
<accession>A0A1E7F7X4</accession>
<name>A0A1E7F7X4_9STRA</name>
<evidence type="ECO:0000313" key="2">
    <source>
        <dbReference type="EMBL" id="OEU14256.1"/>
    </source>
</evidence>
<sequence length="394" mass="44145">MSSNKSLAIQDTNITITSKTNKLLLEELKQLTAENRNLVQEEIHGVSSCAISEVETTSISSSVSSVSSSTSKLNSKCTTTGTGEDSCCCSAIQENGLKQLDIEIHTIREEILSNNNSTTPHESKDGNTYNETIWSYLCLEDKNNKNTDTATSTVDSPTTTDTSSTTAAASTTDAIATEATAAAATTTTTNQTTPTHDQQKSLYSYIYHKTFRLKFLRADMYDARKAAHRYLRCLECLLQYFGSYAFQRPLLYNDLCNKSQDAIKMGYVQVLPSRDRAGRLVVFVQDAMNQTTGHNMSIILKVFTYIFLVVSEDISTQKNGVIFIFSTDEKAFNMVQNINDRKEYALYREGSPVRRSCTHFCLPETNNIKMKHIRSVIMLAMSKEERVRTRIHMD</sequence>
<dbReference type="KEGG" id="fcy:FRACYDRAFT_261924"/>
<evidence type="ECO:0000256" key="1">
    <source>
        <dbReference type="SAM" id="MobiDB-lite"/>
    </source>
</evidence>
<dbReference type="EMBL" id="KV784360">
    <property type="protein sequence ID" value="OEU14256.1"/>
    <property type="molecule type" value="Genomic_DNA"/>
</dbReference>
<keyword evidence="3" id="KW-1185">Reference proteome</keyword>
<proteinExistence type="predicted"/>
<organism evidence="2 3">
    <name type="scientific">Fragilariopsis cylindrus CCMP1102</name>
    <dbReference type="NCBI Taxonomy" id="635003"/>
    <lineage>
        <taxon>Eukaryota</taxon>
        <taxon>Sar</taxon>
        <taxon>Stramenopiles</taxon>
        <taxon>Ochrophyta</taxon>
        <taxon>Bacillariophyta</taxon>
        <taxon>Bacillariophyceae</taxon>
        <taxon>Bacillariophycidae</taxon>
        <taxon>Bacillariales</taxon>
        <taxon>Bacillariaceae</taxon>
        <taxon>Fragilariopsis</taxon>
    </lineage>
</organism>
<dbReference type="InParanoid" id="A0A1E7F7X4"/>